<keyword evidence="8" id="KW-1185">Reference proteome</keyword>
<dbReference type="NCBIfam" id="TIGR01351">
    <property type="entry name" value="adk"/>
    <property type="match status" value="1"/>
</dbReference>
<keyword evidence="4 5" id="KW-0418">Kinase</keyword>
<dbReference type="RefSeq" id="WP_354366834.1">
    <property type="nucleotide sequence ID" value="NZ_JBEPMA010000002.1"/>
</dbReference>
<keyword evidence="5" id="KW-0963">Cytoplasm</keyword>
<keyword evidence="1 5" id="KW-0808">Transferase</keyword>
<dbReference type="InterPro" id="IPR033690">
    <property type="entry name" value="Adenylat_kinase_CS"/>
</dbReference>
<name>A0ABV2J7T3_9FIRM</name>
<feature type="binding site" evidence="5">
    <location>
        <begin position="57"/>
        <end position="59"/>
    </location>
    <ligand>
        <name>AMP</name>
        <dbReference type="ChEBI" id="CHEBI:456215"/>
    </ligand>
</feature>
<feature type="region of interest" description="NMP" evidence="5">
    <location>
        <begin position="30"/>
        <end position="59"/>
    </location>
</feature>
<keyword evidence="5" id="KW-0862">Zinc</keyword>
<feature type="binding site" evidence="5">
    <location>
        <begin position="85"/>
        <end position="88"/>
    </location>
    <ligand>
        <name>AMP</name>
        <dbReference type="ChEBI" id="CHEBI:456215"/>
    </ligand>
</feature>
<dbReference type="Pfam" id="PF00406">
    <property type="entry name" value="ADK"/>
    <property type="match status" value="1"/>
</dbReference>
<feature type="binding site" evidence="5">
    <location>
        <begin position="10"/>
        <end position="15"/>
    </location>
    <ligand>
        <name>ATP</name>
        <dbReference type="ChEBI" id="CHEBI:30616"/>
    </ligand>
</feature>
<dbReference type="HAMAP" id="MF_00235">
    <property type="entry name" value="Adenylate_kinase_Adk"/>
    <property type="match status" value="1"/>
</dbReference>
<feature type="binding site" evidence="5">
    <location>
        <position position="133"/>
    </location>
    <ligand>
        <name>Zn(2+)</name>
        <dbReference type="ChEBI" id="CHEBI:29105"/>
        <note>structural</note>
    </ligand>
</feature>
<evidence type="ECO:0000259" key="6">
    <source>
        <dbReference type="PROSITE" id="PS50052"/>
    </source>
</evidence>
<sequence length="213" mass="23624">MKLVILGPPGAGKGTQADYIIKKYDIPHISTGDIFRENIKNNTELGKKAKSYMDKGLLVPDELVIDLVEDRIKKDDAKDGFLLDGFPRTVAQAVSLDAILDAEGDKLTKVININVEPEILIKRACGRRICKTCGATYHIEFNPPKVSGICDNDGTKLIQRDDDNEETVKKRIEVYFDQTAPLIDYYNAQGLLIDVNGAQDIDKVFDEIVAGLK</sequence>
<dbReference type="NCBIfam" id="NF001381">
    <property type="entry name" value="PRK00279.1-3"/>
    <property type="match status" value="1"/>
</dbReference>
<feature type="binding site" evidence="5">
    <location>
        <position position="199"/>
    </location>
    <ligand>
        <name>ATP</name>
        <dbReference type="ChEBI" id="CHEBI:30616"/>
    </ligand>
</feature>
<dbReference type="PROSITE" id="PS00113">
    <property type="entry name" value="ADENYLATE_KINASE"/>
    <property type="match status" value="1"/>
</dbReference>
<evidence type="ECO:0000256" key="4">
    <source>
        <dbReference type="ARBA" id="ARBA00022777"/>
    </source>
</evidence>
<comment type="subcellular location">
    <subcellularLocation>
        <location evidence="5">Cytoplasm</location>
    </subcellularLocation>
</comment>
<dbReference type="GO" id="GO:0004017">
    <property type="term" value="F:AMP kinase activity"/>
    <property type="evidence" value="ECO:0007669"/>
    <property type="project" value="UniProtKB-EC"/>
</dbReference>
<keyword evidence="5" id="KW-0479">Metal-binding</keyword>
<comment type="pathway">
    <text evidence="5">Purine metabolism; AMP biosynthesis via salvage pathway; AMP from ADP: step 1/1.</text>
</comment>
<keyword evidence="3 5" id="KW-0547">Nucleotide-binding</keyword>
<evidence type="ECO:0000313" key="7">
    <source>
        <dbReference type="EMBL" id="MET3616829.1"/>
    </source>
</evidence>
<evidence type="ECO:0000313" key="8">
    <source>
        <dbReference type="Proteomes" id="UP001549162"/>
    </source>
</evidence>
<accession>A0ABV2J7T3</accession>
<feature type="region of interest" description="LID" evidence="5">
    <location>
        <begin position="126"/>
        <end position="163"/>
    </location>
</feature>
<feature type="binding site" evidence="5">
    <location>
        <begin position="136"/>
        <end position="137"/>
    </location>
    <ligand>
        <name>ATP</name>
        <dbReference type="ChEBI" id="CHEBI:30616"/>
    </ligand>
</feature>
<feature type="binding site" evidence="5">
    <location>
        <position position="36"/>
    </location>
    <ligand>
        <name>AMP</name>
        <dbReference type="ChEBI" id="CHEBI:456215"/>
    </ligand>
</feature>
<dbReference type="InterPro" id="IPR027417">
    <property type="entry name" value="P-loop_NTPase"/>
</dbReference>
<evidence type="ECO:0000256" key="5">
    <source>
        <dbReference type="HAMAP-Rule" id="MF_00235"/>
    </source>
</evidence>
<feature type="domain" description="Guanylate kinase-like" evidence="6">
    <location>
        <begin position="1"/>
        <end position="213"/>
    </location>
</feature>
<comment type="subunit">
    <text evidence="5">Monomer.</text>
</comment>
<evidence type="ECO:0000256" key="3">
    <source>
        <dbReference type="ARBA" id="ARBA00022741"/>
    </source>
</evidence>
<dbReference type="InterPro" id="IPR008144">
    <property type="entry name" value="Guanylate_kin-like_dom"/>
</dbReference>
<feature type="binding site" evidence="5">
    <location>
        <position position="31"/>
    </location>
    <ligand>
        <name>AMP</name>
        <dbReference type="ChEBI" id="CHEBI:456215"/>
    </ligand>
</feature>
<keyword evidence="5" id="KW-0067">ATP-binding</keyword>
<dbReference type="CDD" id="cd01428">
    <property type="entry name" value="ADK"/>
    <property type="match status" value="1"/>
</dbReference>
<proteinExistence type="inferred from homology"/>
<dbReference type="NCBIfam" id="NF011100">
    <property type="entry name" value="PRK14527.1"/>
    <property type="match status" value="1"/>
</dbReference>
<dbReference type="Gene3D" id="3.40.50.300">
    <property type="entry name" value="P-loop containing nucleotide triphosphate hydrolases"/>
    <property type="match status" value="1"/>
</dbReference>
<keyword evidence="2 5" id="KW-0545">Nucleotide biosynthesis</keyword>
<reference evidence="7 8" key="1">
    <citation type="submission" date="2024-06" db="EMBL/GenBank/DDBJ databases">
        <title>Genomic Encyclopedia of Type Strains, Phase IV (KMG-IV): sequencing the most valuable type-strain genomes for metagenomic binning, comparative biology and taxonomic classification.</title>
        <authorList>
            <person name="Goeker M."/>
        </authorList>
    </citation>
    <scope>NUCLEOTIDE SEQUENCE [LARGE SCALE GENOMIC DNA]</scope>
    <source>
        <strain evidence="7 8">DSM 21460</strain>
    </source>
</reference>
<dbReference type="PANTHER" id="PTHR23359">
    <property type="entry name" value="NUCLEOTIDE KINASE"/>
    <property type="match status" value="1"/>
</dbReference>
<dbReference type="PROSITE" id="PS50052">
    <property type="entry name" value="GUANYLATE_KINASE_2"/>
    <property type="match status" value="1"/>
</dbReference>
<organism evidence="7 8">
    <name type="scientific">Peptoniphilus olsenii</name>
    <dbReference type="NCBI Taxonomy" id="411570"/>
    <lineage>
        <taxon>Bacteria</taxon>
        <taxon>Bacillati</taxon>
        <taxon>Bacillota</taxon>
        <taxon>Tissierellia</taxon>
        <taxon>Tissierellales</taxon>
        <taxon>Peptoniphilaceae</taxon>
        <taxon>Peptoniphilus</taxon>
    </lineage>
</organism>
<feature type="binding site" evidence="5">
    <location>
        <position position="160"/>
    </location>
    <ligand>
        <name>AMP</name>
        <dbReference type="ChEBI" id="CHEBI:456215"/>
    </ligand>
</feature>
<gene>
    <name evidence="5" type="primary">adk</name>
    <name evidence="7" type="ORF">ABID14_000454</name>
</gene>
<feature type="binding site" evidence="5">
    <location>
        <position position="153"/>
    </location>
    <ligand>
        <name>Zn(2+)</name>
        <dbReference type="ChEBI" id="CHEBI:29105"/>
        <note>structural</note>
    </ligand>
</feature>
<dbReference type="InterPro" id="IPR000850">
    <property type="entry name" value="Adenylat/UMP-CMP_kin"/>
</dbReference>
<dbReference type="Proteomes" id="UP001549162">
    <property type="component" value="Unassembled WGS sequence"/>
</dbReference>
<protein>
    <recommendedName>
        <fullName evidence="5">Adenylate kinase</fullName>
        <shortName evidence="5">AK</shortName>
        <ecNumber evidence="5">2.7.4.3</ecNumber>
    </recommendedName>
    <alternativeName>
        <fullName evidence="5">ATP-AMP transphosphorylase</fullName>
    </alternativeName>
    <alternativeName>
        <fullName evidence="5">ATP:AMP phosphotransferase</fullName>
    </alternativeName>
    <alternativeName>
        <fullName evidence="5">Adenylate monophosphate kinase</fullName>
    </alternativeName>
</protein>
<feature type="binding site" evidence="5">
    <location>
        <position position="130"/>
    </location>
    <ligand>
        <name>Zn(2+)</name>
        <dbReference type="ChEBI" id="CHEBI:29105"/>
        <note>structural</note>
    </ligand>
</feature>
<dbReference type="NCBIfam" id="NF001380">
    <property type="entry name" value="PRK00279.1-2"/>
    <property type="match status" value="1"/>
</dbReference>
<evidence type="ECO:0000256" key="1">
    <source>
        <dbReference type="ARBA" id="ARBA00022679"/>
    </source>
</evidence>
<comment type="similarity">
    <text evidence="5">Belongs to the adenylate kinase family.</text>
</comment>
<feature type="binding site" evidence="5">
    <location>
        <position position="150"/>
    </location>
    <ligand>
        <name>Zn(2+)</name>
        <dbReference type="ChEBI" id="CHEBI:29105"/>
        <note>structural</note>
    </ligand>
</feature>
<comment type="caution">
    <text evidence="7">The sequence shown here is derived from an EMBL/GenBank/DDBJ whole genome shotgun (WGS) entry which is preliminary data.</text>
</comment>
<evidence type="ECO:0000256" key="2">
    <source>
        <dbReference type="ARBA" id="ARBA00022727"/>
    </source>
</evidence>
<feature type="binding site" evidence="5">
    <location>
        <position position="171"/>
    </location>
    <ligand>
        <name>AMP</name>
        <dbReference type="ChEBI" id="CHEBI:456215"/>
    </ligand>
</feature>
<dbReference type="InterPro" id="IPR007862">
    <property type="entry name" value="Adenylate_kinase_lid-dom"/>
</dbReference>
<comment type="catalytic activity">
    <reaction evidence="5">
        <text>AMP + ATP = 2 ADP</text>
        <dbReference type="Rhea" id="RHEA:12973"/>
        <dbReference type="ChEBI" id="CHEBI:30616"/>
        <dbReference type="ChEBI" id="CHEBI:456215"/>
        <dbReference type="ChEBI" id="CHEBI:456216"/>
        <dbReference type="EC" id="2.7.4.3"/>
    </reaction>
</comment>
<dbReference type="EC" id="2.7.4.3" evidence="5"/>
<dbReference type="PRINTS" id="PR00094">
    <property type="entry name" value="ADENYLTKNASE"/>
</dbReference>
<dbReference type="EMBL" id="JBEPMA010000002">
    <property type="protein sequence ID" value="MET3616829.1"/>
    <property type="molecule type" value="Genomic_DNA"/>
</dbReference>
<dbReference type="SUPFAM" id="SSF52540">
    <property type="entry name" value="P-loop containing nucleoside triphosphate hydrolases"/>
    <property type="match status" value="1"/>
</dbReference>
<comment type="function">
    <text evidence="5">Catalyzes the reversible transfer of the terminal phosphate group between ATP and AMP. Plays an important role in cellular energy homeostasis and in adenine nucleotide metabolism.</text>
</comment>
<feature type="binding site" evidence="5">
    <location>
        <position position="127"/>
    </location>
    <ligand>
        <name>ATP</name>
        <dbReference type="ChEBI" id="CHEBI:30616"/>
    </ligand>
</feature>
<comment type="domain">
    <text evidence="5">Consists of three domains, a large central CORE domain and two small peripheral domains, NMPbind and LID, which undergo movements during catalysis. The LID domain closes over the site of phosphoryl transfer upon ATP binding. Assembling and dissambling the active center during each catalytic cycle provides an effective means to prevent ATP hydrolysis. Some bacteria have evolved a zinc-coordinating structure that stabilizes the LID domain.</text>
</comment>
<dbReference type="InterPro" id="IPR006259">
    <property type="entry name" value="Adenyl_kin_sub"/>
</dbReference>
<feature type="binding site" evidence="5">
    <location>
        <position position="92"/>
    </location>
    <ligand>
        <name>AMP</name>
        <dbReference type="ChEBI" id="CHEBI:456215"/>
    </ligand>
</feature>
<dbReference type="Pfam" id="PF05191">
    <property type="entry name" value="ADK_lid"/>
    <property type="match status" value="1"/>
</dbReference>